<keyword evidence="3 4" id="KW-0408">Iron</keyword>
<evidence type="ECO:0000256" key="1">
    <source>
        <dbReference type="ARBA" id="ARBA00010617"/>
    </source>
</evidence>
<sequence length="404" mass="45415">MAVAVDLPHIQRINIDDNEAVNSDNPEKIYEEYDFLRSQCPVAYTNRYNGFWLLTRYEDIKAAAGDSATFISSVKAVVPSDPRGLRRPPLNFDAPAHTPYATLDRTLKASRLKRLEKVLERHAEEELLPLLSRGEGNICTEFGALFSAWVETEWLNLDPDTAPLLAETAAAWVNAWRKQDGENVTKNSNVLYDIARQLLADRRKHPRDPEEDPASSLLLERDSEGEPLEEIHLVGGLRQSLVVAMIAPSILMGGICTHLSRDKELQTHLRGHPEDVPAAVEEFVRLYTPYRGFARTASKDVKINGCPIQPKQPITLSYASANRDPDAFTDPEKFVLRRENITSHLGFGRGRHRCIGMPLARLAMQTAVRVLLERTKDFDVNGPLEYARMPELGIISCPLKFELA</sequence>
<proteinExistence type="inferred from homology"/>
<keyword evidence="6" id="KW-1185">Reference proteome</keyword>
<dbReference type="Proteomes" id="UP000800235">
    <property type="component" value="Unassembled WGS sequence"/>
</dbReference>
<evidence type="ECO:0000313" key="5">
    <source>
        <dbReference type="EMBL" id="KAF2418898.1"/>
    </source>
</evidence>
<dbReference type="EMBL" id="MU007123">
    <property type="protein sequence ID" value="KAF2418898.1"/>
    <property type="molecule type" value="Genomic_DNA"/>
</dbReference>
<dbReference type="SUPFAM" id="SSF48264">
    <property type="entry name" value="Cytochrome P450"/>
    <property type="match status" value="1"/>
</dbReference>
<dbReference type="GO" id="GO:0004497">
    <property type="term" value="F:monooxygenase activity"/>
    <property type="evidence" value="ECO:0007669"/>
    <property type="project" value="UniProtKB-KW"/>
</dbReference>
<dbReference type="AlphaFoldDB" id="A0A9P4NF79"/>
<dbReference type="GO" id="GO:0016705">
    <property type="term" value="F:oxidoreductase activity, acting on paired donors, with incorporation or reduction of molecular oxygen"/>
    <property type="evidence" value="ECO:0007669"/>
    <property type="project" value="InterPro"/>
</dbReference>
<comment type="similarity">
    <text evidence="1 4">Belongs to the cytochrome P450 family.</text>
</comment>
<dbReference type="GO" id="GO:0005506">
    <property type="term" value="F:iron ion binding"/>
    <property type="evidence" value="ECO:0007669"/>
    <property type="project" value="InterPro"/>
</dbReference>
<dbReference type="InterPro" id="IPR001128">
    <property type="entry name" value="Cyt_P450"/>
</dbReference>
<dbReference type="PRINTS" id="PR00359">
    <property type="entry name" value="BP450"/>
</dbReference>
<protein>
    <submittedName>
        <fullName evidence="5">Cytochrome P450</fullName>
    </submittedName>
</protein>
<keyword evidence="4" id="KW-0503">Monooxygenase</keyword>
<dbReference type="GO" id="GO:0020037">
    <property type="term" value="F:heme binding"/>
    <property type="evidence" value="ECO:0007669"/>
    <property type="project" value="InterPro"/>
</dbReference>
<dbReference type="Pfam" id="PF00067">
    <property type="entry name" value="p450"/>
    <property type="match status" value="1"/>
</dbReference>
<evidence type="ECO:0000256" key="3">
    <source>
        <dbReference type="ARBA" id="ARBA00023004"/>
    </source>
</evidence>
<name>A0A9P4NF79_9PEZI</name>
<evidence type="ECO:0000256" key="2">
    <source>
        <dbReference type="ARBA" id="ARBA00022723"/>
    </source>
</evidence>
<reference evidence="5" key="1">
    <citation type="journal article" date="2020" name="Stud. Mycol.">
        <title>101 Dothideomycetes genomes: a test case for predicting lifestyles and emergence of pathogens.</title>
        <authorList>
            <person name="Haridas S."/>
            <person name="Albert R."/>
            <person name="Binder M."/>
            <person name="Bloem J."/>
            <person name="Labutti K."/>
            <person name="Salamov A."/>
            <person name="Andreopoulos B."/>
            <person name="Baker S."/>
            <person name="Barry K."/>
            <person name="Bills G."/>
            <person name="Bluhm B."/>
            <person name="Cannon C."/>
            <person name="Castanera R."/>
            <person name="Culley D."/>
            <person name="Daum C."/>
            <person name="Ezra D."/>
            <person name="Gonzalez J."/>
            <person name="Henrissat B."/>
            <person name="Kuo A."/>
            <person name="Liang C."/>
            <person name="Lipzen A."/>
            <person name="Lutzoni F."/>
            <person name="Magnuson J."/>
            <person name="Mondo S."/>
            <person name="Nolan M."/>
            <person name="Ohm R."/>
            <person name="Pangilinan J."/>
            <person name="Park H.-J."/>
            <person name="Ramirez L."/>
            <person name="Alfaro M."/>
            <person name="Sun H."/>
            <person name="Tritt A."/>
            <person name="Yoshinaga Y."/>
            <person name="Zwiers L.-H."/>
            <person name="Turgeon B."/>
            <person name="Goodwin S."/>
            <person name="Spatafora J."/>
            <person name="Crous P."/>
            <person name="Grigoriev I."/>
        </authorList>
    </citation>
    <scope>NUCLEOTIDE SEQUENCE</scope>
    <source>
        <strain evidence="5">CBS 130266</strain>
    </source>
</reference>
<dbReference type="OrthoDB" id="3945418at2759"/>
<gene>
    <name evidence="5" type="ORF">EJ08DRAFT_690583</name>
</gene>
<keyword evidence="2 4" id="KW-0479">Metal-binding</keyword>
<dbReference type="InterPro" id="IPR017972">
    <property type="entry name" value="Cyt_P450_CS"/>
</dbReference>
<keyword evidence="4" id="KW-0349">Heme</keyword>
<dbReference type="PROSITE" id="PS00086">
    <property type="entry name" value="CYTOCHROME_P450"/>
    <property type="match status" value="1"/>
</dbReference>
<dbReference type="InterPro" id="IPR036396">
    <property type="entry name" value="Cyt_P450_sf"/>
</dbReference>
<dbReference type="Gene3D" id="1.10.630.10">
    <property type="entry name" value="Cytochrome P450"/>
    <property type="match status" value="1"/>
</dbReference>
<organism evidence="5 6">
    <name type="scientific">Tothia fuscella</name>
    <dbReference type="NCBI Taxonomy" id="1048955"/>
    <lineage>
        <taxon>Eukaryota</taxon>
        <taxon>Fungi</taxon>
        <taxon>Dikarya</taxon>
        <taxon>Ascomycota</taxon>
        <taxon>Pezizomycotina</taxon>
        <taxon>Dothideomycetes</taxon>
        <taxon>Pleosporomycetidae</taxon>
        <taxon>Venturiales</taxon>
        <taxon>Cylindrosympodiaceae</taxon>
        <taxon>Tothia</taxon>
    </lineage>
</organism>
<dbReference type="InterPro" id="IPR002397">
    <property type="entry name" value="Cyt_P450_B"/>
</dbReference>
<comment type="caution">
    <text evidence="5">The sequence shown here is derived from an EMBL/GenBank/DDBJ whole genome shotgun (WGS) entry which is preliminary data.</text>
</comment>
<evidence type="ECO:0000256" key="4">
    <source>
        <dbReference type="RuleBase" id="RU000461"/>
    </source>
</evidence>
<dbReference type="PANTHER" id="PTHR46696:SF6">
    <property type="entry name" value="P450, PUTATIVE (EUROFUNG)-RELATED"/>
    <property type="match status" value="1"/>
</dbReference>
<keyword evidence="4" id="KW-0560">Oxidoreductase</keyword>
<evidence type="ECO:0000313" key="6">
    <source>
        <dbReference type="Proteomes" id="UP000800235"/>
    </source>
</evidence>
<dbReference type="PANTHER" id="PTHR46696">
    <property type="entry name" value="P450, PUTATIVE (EUROFUNG)-RELATED"/>
    <property type="match status" value="1"/>
</dbReference>
<accession>A0A9P4NF79</accession>